<dbReference type="GO" id="GO:0032357">
    <property type="term" value="F:oxidized purine DNA binding"/>
    <property type="evidence" value="ECO:0007669"/>
    <property type="project" value="TreeGrafter"/>
</dbReference>
<evidence type="ECO:0000256" key="3">
    <source>
        <dbReference type="ARBA" id="ARBA00008343"/>
    </source>
</evidence>
<name>A0A154BP52_ANASB</name>
<evidence type="ECO:0000256" key="10">
    <source>
        <dbReference type="ARBA" id="ARBA00023004"/>
    </source>
</evidence>
<dbReference type="NCBIfam" id="TIGR01084">
    <property type="entry name" value="mutY"/>
    <property type="match status" value="1"/>
</dbReference>
<dbReference type="Gene3D" id="1.10.1670.10">
    <property type="entry name" value="Helix-hairpin-Helix base-excision DNA repair enzymes (C-terminal)"/>
    <property type="match status" value="1"/>
</dbReference>
<dbReference type="GO" id="GO:0034039">
    <property type="term" value="F:8-oxo-7,8-dihydroguanine DNA N-glycosylase activity"/>
    <property type="evidence" value="ECO:0007669"/>
    <property type="project" value="TreeGrafter"/>
</dbReference>
<comment type="function">
    <text evidence="2">Adenine glycosylase active on G-A mispairs. MutY also corrects error-prone DNA synthesis past GO lesions which are due to the oxidatively damaged form of guanine: 7,8-dihydro-8-oxoguanine (8-oxo-dGTP).</text>
</comment>
<evidence type="ECO:0000256" key="5">
    <source>
        <dbReference type="ARBA" id="ARBA00022023"/>
    </source>
</evidence>
<dbReference type="InterPro" id="IPR005760">
    <property type="entry name" value="A/G_AdeGlyc_MutY"/>
</dbReference>
<evidence type="ECO:0000256" key="2">
    <source>
        <dbReference type="ARBA" id="ARBA00002933"/>
    </source>
</evidence>
<reference evidence="16 17" key="1">
    <citation type="submission" date="2016-02" db="EMBL/GenBank/DDBJ databases">
        <title>Anaerosporomusa subterraneum gen. nov., sp. nov., a spore-forming obligate anaerobe isolated from saprolite.</title>
        <authorList>
            <person name="Choi J.K."/>
            <person name="Shah M."/>
            <person name="Yee N."/>
        </authorList>
    </citation>
    <scope>NUCLEOTIDE SEQUENCE [LARGE SCALE GENOMIC DNA]</scope>
    <source>
        <strain evidence="16 17">RU4</strain>
    </source>
</reference>
<dbReference type="CDD" id="cd00056">
    <property type="entry name" value="ENDO3c"/>
    <property type="match status" value="1"/>
</dbReference>
<evidence type="ECO:0000256" key="8">
    <source>
        <dbReference type="ARBA" id="ARBA00022763"/>
    </source>
</evidence>
<keyword evidence="9" id="KW-0378">Hydrolase</keyword>
<dbReference type="EC" id="3.2.2.31" evidence="4 14"/>
<dbReference type="GO" id="GO:0035485">
    <property type="term" value="F:adenine/guanine mispair binding"/>
    <property type="evidence" value="ECO:0007669"/>
    <property type="project" value="TreeGrafter"/>
</dbReference>
<keyword evidence="8 14" id="KW-0227">DNA damage</keyword>
<evidence type="ECO:0000256" key="4">
    <source>
        <dbReference type="ARBA" id="ARBA00012045"/>
    </source>
</evidence>
<gene>
    <name evidence="16" type="ORF">AXX12_10465</name>
</gene>
<dbReference type="GO" id="GO:0006284">
    <property type="term" value="P:base-excision repair"/>
    <property type="evidence" value="ECO:0007669"/>
    <property type="project" value="UniProtKB-UniRule"/>
</dbReference>
<evidence type="ECO:0000256" key="6">
    <source>
        <dbReference type="ARBA" id="ARBA00022485"/>
    </source>
</evidence>
<dbReference type="InterPro" id="IPR023170">
    <property type="entry name" value="HhH_base_excis_C"/>
</dbReference>
<comment type="similarity">
    <text evidence="3 14">Belongs to the Nth/MutY family.</text>
</comment>
<dbReference type="Pfam" id="PF00730">
    <property type="entry name" value="HhH-GPD"/>
    <property type="match status" value="1"/>
</dbReference>
<protein>
    <recommendedName>
        <fullName evidence="5 14">Adenine DNA glycosylase</fullName>
        <ecNumber evidence="4 14">3.2.2.31</ecNumber>
    </recommendedName>
</protein>
<evidence type="ECO:0000256" key="9">
    <source>
        <dbReference type="ARBA" id="ARBA00022801"/>
    </source>
</evidence>
<dbReference type="AlphaFoldDB" id="A0A154BP52"/>
<dbReference type="InterPro" id="IPR044298">
    <property type="entry name" value="MIG/MutY"/>
</dbReference>
<keyword evidence="17" id="KW-1185">Reference proteome</keyword>
<dbReference type="EMBL" id="LSGP01000020">
    <property type="protein sequence ID" value="KYZ75630.1"/>
    <property type="molecule type" value="Genomic_DNA"/>
</dbReference>
<dbReference type="InterPro" id="IPR003265">
    <property type="entry name" value="HhH-GPD_domain"/>
</dbReference>
<organism evidence="16 17">
    <name type="scientific">Anaerosporomusa subterranea</name>
    <dbReference type="NCBI Taxonomy" id="1794912"/>
    <lineage>
        <taxon>Bacteria</taxon>
        <taxon>Bacillati</taxon>
        <taxon>Bacillota</taxon>
        <taxon>Negativicutes</taxon>
        <taxon>Acetonemataceae</taxon>
        <taxon>Anaerosporomusa</taxon>
    </lineage>
</organism>
<dbReference type="GO" id="GO:0006298">
    <property type="term" value="P:mismatch repair"/>
    <property type="evidence" value="ECO:0007669"/>
    <property type="project" value="TreeGrafter"/>
</dbReference>
<comment type="catalytic activity">
    <reaction evidence="1 14">
        <text>Hydrolyzes free adenine bases from 7,8-dihydro-8-oxoguanine:adenine mismatched double-stranded DNA, leaving an apurinic site.</text>
        <dbReference type="EC" id="3.2.2.31"/>
    </reaction>
</comment>
<evidence type="ECO:0000256" key="12">
    <source>
        <dbReference type="ARBA" id="ARBA00023204"/>
    </source>
</evidence>
<keyword evidence="6" id="KW-0004">4Fe-4S</keyword>
<evidence type="ECO:0000259" key="15">
    <source>
        <dbReference type="SMART" id="SM00478"/>
    </source>
</evidence>
<dbReference type="Pfam" id="PF14815">
    <property type="entry name" value="NUDIX_4"/>
    <property type="match status" value="1"/>
</dbReference>
<proteinExistence type="inferred from homology"/>
<keyword evidence="12" id="KW-0234">DNA repair</keyword>
<dbReference type="GO" id="GO:0051539">
    <property type="term" value="F:4 iron, 4 sulfur cluster binding"/>
    <property type="evidence" value="ECO:0007669"/>
    <property type="project" value="UniProtKB-UniRule"/>
</dbReference>
<keyword evidence="10 14" id="KW-0408">Iron</keyword>
<dbReference type="InterPro" id="IPR011257">
    <property type="entry name" value="DNA_glycosylase"/>
</dbReference>
<dbReference type="OrthoDB" id="9802365at2"/>
<dbReference type="FunFam" id="1.10.340.30:FF:000002">
    <property type="entry name" value="Adenine DNA glycosylase"/>
    <property type="match status" value="1"/>
</dbReference>
<dbReference type="InterPro" id="IPR000445">
    <property type="entry name" value="HhH_motif"/>
</dbReference>
<evidence type="ECO:0000256" key="13">
    <source>
        <dbReference type="ARBA" id="ARBA00023295"/>
    </source>
</evidence>
<comment type="cofactor">
    <cofactor evidence="14">
        <name>[4Fe-4S] cluster</name>
        <dbReference type="ChEBI" id="CHEBI:49883"/>
    </cofactor>
    <text evidence="14">Binds 1 [4Fe-4S] cluster.</text>
</comment>
<feature type="domain" description="HhH-GPD" evidence="15">
    <location>
        <begin position="55"/>
        <end position="206"/>
    </location>
</feature>
<keyword evidence="7" id="KW-0479">Metal-binding</keyword>
<dbReference type="SMART" id="SM00478">
    <property type="entry name" value="ENDO3c"/>
    <property type="match status" value="1"/>
</dbReference>
<dbReference type="InterPro" id="IPR015797">
    <property type="entry name" value="NUDIX_hydrolase-like_dom_sf"/>
</dbReference>
<evidence type="ECO:0000313" key="16">
    <source>
        <dbReference type="EMBL" id="KYZ75630.1"/>
    </source>
</evidence>
<dbReference type="SUPFAM" id="SSF48150">
    <property type="entry name" value="DNA-glycosylase"/>
    <property type="match status" value="1"/>
</dbReference>
<dbReference type="CDD" id="cd03431">
    <property type="entry name" value="NUDIX_DNA_Glycosylase_C-MutY"/>
    <property type="match status" value="1"/>
</dbReference>
<dbReference type="Proteomes" id="UP000076268">
    <property type="component" value="Unassembled WGS sequence"/>
</dbReference>
<dbReference type="Gene3D" id="1.10.340.30">
    <property type="entry name" value="Hypothetical protein, domain 2"/>
    <property type="match status" value="1"/>
</dbReference>
<evidence type="ECO:0000256" key="14">
    <source>
        <dbReference type="RuleBase" id="RU365096"/>
    </source>
</evidence>
<evidence type="ECO:0000256" key="7">
    <source>
        <dbReference type="ARBA" id="ARBA00022723"/>
    </source>
</evidence>
<dbReference type="PANTHER" id="PTHR42944">
    <property type="entry name" value="ADENINE DNA GLYCOSYLASE"/>
    <property type="match status" value="1"/>
</dbReference>
<dbReference type="GO" id="GO:0046872">
    <property type="term" value="F:metal ion binding"/>
    <property type="evidence" value="ECO:0007669"/>
    <property type="project" value="UniProtKB-UniRule"/>
</dbReference>
<accession>A0A154BP52</accession>
<comment type="caution">
    <text evidence="16">The sequence shown here is derived from an EMBL/GenBank/DDBJ whole genome shotgun (WGS) entry which is preliminary data.</text>
</comment>
<dbReference type="STRING" id="1794912.AXX12_10465"/>
<dbReference type="Gene3D" id="3.90.79.10">
    <property type="entry name" value="Nucleoside Triphosphate Pyrophosphohydrolase"/>
    <property type="match status" value="1"/>
</dbReference>
<dbReference type="Pfam" id="PF00633">
    <property type="entry name" value="HHH"/>
    <property type="match status" value="1"/>
</dbReference>
<keyword evidence="13 14" id="KW-0326">Glycosidase</keyword>
<dbReference type="InterPro" id="IPR029119">
    <property type="entry name" value="MutY_C"/>
</dbReference>
<dbReference type="PANTHER" id="PTHR42944:SF1">
    <property type="entry name" value="ADENINE DNA GLYCOSYLASE"/>
    <property type="match status" value="1"/>
</dbReference>
<keyword evidence="11" id="KW-0411">Iron-sulfur</keyword>
<dbReference type="SUPFAM" id="SSF55811">
    <property type="entry name" value="Nudix"/>
    <property type="match status" value="1"/>
</dbReference>
<dbReference type="GO" id="GO:0000701">
    <property type="term" value="F:purine-specific mismatch base pair DNA N-glycosylase activity"/>
    <property type="evidence" value="ECO:0007669"/>
    <property type="project" value="UniProtKB-EC"/>
</dbReference>
<sequence>MRKANQLKKQQRTAVKSSQRSIIADKLLAWYDACGRELSWRQDTTLYKVWVSEIMLQQTRVEAVEPYYRRFLDRFPDMRTLADAPEEDVLHAWQGLGYYSRARNLQTGVREALERYDGVLPQTRQEVESLSGVGSYTAGALLSIVHGQPEPAVDGNVLRVFSRLFCLKQLITSSIGKQAVTAKVREVIPSDRPGDFNQAVMDLGSSVCGRVPRCSLCPLADECIAYKEGCQSELPRKAKKAEPRPVKMAVGIVKNQCQQFFVRKRPKSGLLAGMWEFPTIEAVDSDPETALRSLFAKSGQTVASLTQWRNLQHVFSHRTWDLQIYQGSGTGYNNERREDGCWMTLDELAAVPLGKPHQTMANWLAEAAL</sequence>
<evidence type="ECO:0000256" key="1">
    <source>
        <dbReference type="ARBA" id="ARBA00000843"/>
    </source>
</evidence>
<evidence type="ECO:0000313" key="17">
    <source>
        <dbReference type="Proteomes" id="UP000076268"/>
    </source>
</evidence>
<evidence type="ECO:0000256" key="11">
    <source>
        <dbReference type="ARBA" id="ARBA00023014"/>
    </source>
</evidence>